<gene>
    <name evidence="2" type="ORF">SAMN05444278_10978</name>
</gene>
<evidence type="ECO:0000313" key="2">
    <source>
        <dbReference type="EMBL" id="SHE94587.1"/>
    </source>
</evidence>
<accession>A0A1M4XLW0</accession>
<keyword evidence="3" id="KW-1185">Reference proteome</keyword>
<dbReference type="RefSeq" id="WP_159432037.1">
    <property type="nucleotide sequence ID" value="NZ_FQTW01000009.1"/>
</dbReference>
<feature type="coiled-coil region" evidence="1">
    <location>
        <begin position="9"/>
        <end position="36"/>
    </location>
</feature>
<keyword evidence="1" id="KW-0175">Coiled coil</keyword>
<sequence>MPRFKLVKVKSHKERQKELKASIQDLEDKIKSLEDANKALDPYFKRKRGEIDFEI</sequence>
<protein>
    <submittedName>
        <fullName evidence="2">Uncharacterized protein</fullName>
    </submittedName>
</protein>
<name>A0A1M4XLW0_9FLAO</name>
<evidence type="ECO:0000313" key="3">
    <source>
        <dbReference type="Proteomes" id="UP000184462"/>
    </source>
</evidence>
<organism evidence="2 3">
    <name type="scientific">Psychroflexus salarius</name>
    <dbReference type="NCBI Taxonomy" id="1155689"/>
    <lineage>
        <taxon>Bacteria</taxon>
        <taxon>Pseudomonadati</taxon>
        <taxon>Bacteroidota</taxon>
        <taxon>Flavobacteriia</taxon>
        <taxon>Flavobacteriales</taxon>
        <taxon>Flavobacteriaceae</taxon>
        <taxon>Psychroflexus</taxon>
    </lineage>
</organism>
<reference evidence="2 3" key="1">
    <citation type="submission" date="2016-11" db="EMBL/GenBank/DDBJ databases">
        <authorList>
            <person name="Jaros S."/>
            <person name="Januszkiewicz K."/>
            <person name="Wedrychowicz H."/>
        </authorList>
    </citation>
    <scope>NUCLEOTIDE SEQUENCE [LARGE SCALE GENOMIC DNA]</scope>
    <source>
        <strain evidence="2 3">DSM 25661</strain>
    </source>
</reference>
<dbReference type="AlphaFoldDB" id="A0A1M4XLW0"/>
<evidence type="ECO:0000256" key="1">
    <source>
        <dbReference type="SAM" id="Coils"/>
    </source>
</evidence>
<proteinExistence type="predicted"/>
<dbReference type="EMBL" id="FQTW01000009">
    <property type="protein sequence ID" value="SHE94587.1"/>
    <property type="molecule type" value="Genomic_DNA"/>
</dbReference>
<dbReference type="Proteomes" id="UP000184462">
    <property type="component" value="Unassembled WGS sequence"/>
</dbReference>